<dbReference type="eggNOG" id="COG4970">
    <property type="taxonomic scope" value="Bacteria"/>
</dbReference>
<evidence type="ECO:0000313" key="3">
    <source>
        <dbReference type="Proteomes" id="UP000000753"/>
    </source>
</evidence>
<sequence length="182" mass="19421">MLTPSSSKSQCGFTLIELVVVIIILGILAVIALPKFINLSDDAQVSTVKGTAGAFKSGLDLSRAVWAVKVGSGPVEDLPVFGTAQSGEVDFNANGWPAQHYIHGNEASPKLDNVEDCISVWQVIFQGDEPSVSNNNNADKTDYKAIYSATATCTFNYRENTNLSIQYDSNLGSVTVDSDPIS</sequence>
<keyword evidence="1" id="KW-1133">Transmembrane helix</keyword>
<name>B8CSV8_SHEPW</name>
<protein>
    <submittedName>
        <fullName evidence="2">Pilin, putative</fullName>
    </submittedName>
</protein>
<keyword evidence="1" id="KW-0812">Transmembrane</keyword>
<dbReference type="InterPro" id="IPR045584">
    <property type="entry name" value="Pilin-like"/>
</dbReference>
<dbReference type="SUPFAM" id="SSF54523">
    <property type="entry name" value="Pili subunits"/>
    <property type="match status" value="1"/>
</dbReference>
<dbReference type="AlphaFoldDB" id="B8CSV8"/>
<reference evidence="2 3" key="1">
    <citation type="journal article" date="2008" name="PLoS ONE">
        <title>Environmental adaptation: genomic analysis of the piezotolerant and psychrotolerant deep-sea iron reducing bacterium Shewanella piezotolerans WP3.</title>
        <authorList>
            <person name="Wang F."/>
            <person name="Wang J."/>
            <person name="Jian H."/>
            <person name="Zhang B."/>
            <person name="Li S."/>
            <person name="Wang F."/>
            <person name="Zeng X."/>
            <person name="Gao L."/>
            <person name="Bartlett D.H."/>
            <person name="Yu J."/>
            <person name="Hu S."/>
            <person name="Xiao X."/>
        </authorList>
    </citation>
    <scope>NUCLEOTIDE SEQUENCE [LARGE SCALE GENOMIC DNA]</scope>
    <source>
        <strain evidence="3">WP3 / JCM 13877</strain>
    </source>
</reference>
<dbReference type="STRING" id="225849.swp_4067"/>
<dbReference type="EMBL" id="CP000472">
    <property type="protein sequence ID" value="ACJ30734.1"/>
    <property type="molecule type" value="Genomic_DNA"/>
</dbReference>
<proteinExistence type="predicted"/>
<keyword evidence="1" id="KW-0472">Membrane</keyword>
<evidence type="ECO:0000256" key="1">
    <source>
        <dbReference type="SAM" id="Phobius"/>
    </source>
</evidence>
<dbReference type="NCBIfam" id="TIGR02532">
    <property type="entry name" value="IV_pilin_GFxxxE"/>
    <property type="match status" value="1"/>
</dbReference>
<feature type="transmembrane region" description="Helical" evidence="1">
    <location>
        <begin position="12"/>
        <end position="33"/>
    </location>
</feature>
<dbReference type="Proteomes" id="UP000000753">
    <property type="component" value="Chromosome"/>
</dbReference>
<accession>B8CSV8</accession>
<dbReference type="Pfam" id="PF07963">
    <property type="entry name" value="N_methyl"/>
    <property type="match status" value="1"/>
</dbReference>
<dbReference type="RefSeq" id="WP_020914075.1">
    <property type="nucleotide sequence ID" value="NC_011566.1"/>
</dbReference>
<dbReference type="KEGG" id="swp:swp_4067"/>
<dbReference type="Gene3D" id="3.30.700.10">
    <property type="entry name" value="Glycoprotein, Type 4 Pilin"/>
    <property type="match status" value="1"/>
</dbReference>
<evidence type="ECO:0000313" key="2">
    <source>
        <dbReference type="EMBL" id="ACJ30734.1"/>
    </source>
</evidence>
<gene>
    <name evidence="2" type="ordered locus">swp_4067</name>
</gene>
<dbReference type="InterPro" id="IPR012902">
    <property type="entry name" value="N_methyl_site"/>
</dbReference>
<organism evidence="2 3">
    <name type="scientific">Shewanella piezotolerans (strain WP3 / JCM 13877)</name>
    <dbReference type="NCBI Taxonomy" id="225849"/>
    <lineage>
        <taxon>Bacteria</taxon>
        <taxon>Pseudomonadati</taxon>
        <taxon>Pseudomonadota</taxon>
        <taxon>Gammaproteobacteria</taxon>
        <taxon>Alteromonadales</taxon>
        <taxon>Shewanellaceae</taxon>
        <taxon>Shewanella</taxon>
    </lineage>
</organism>
<dbReference type="HOGENOM" id="CLU_098637_0_1_6"/>
<keyword evidence="3" id="KW-1185">Reference proteome</keyword>
<dbReference type="OrthoDB" id="6386726at2"/>